<name>A0ABM1C5X6_LIMPO</name>
<dbReference type="PANTHER" id="PTHR24279">
    <property type="entry name" value="CYTOCHROME P450"/>
    <property type="match status" value="1"/>
</dbReference>
<sequence length="551" mass="63398">MALKASLRLFSFFSEELRPALNNFVFRLPHPSLTSKSPTSSLTSTSTQPAKTRCPFHHRHQNPAAVAPYPVETPNYATGFPYQDIPSPKGLPLIGTTFNLLASGGAPKIHEYCDRRHKELGNIYREKLGAVEAVFIADSELIQRVYQNEGRYPLHMVPEPWIIYNEIKGIQRGLFFMDGPQWGNRRKSLNKVFRQQTVSSQAKVFNDVISDLLNRWRSVRNKNMELKDLERELYNWSIDSLGTMIFGRRLGCVMSDSRIDNVHEFVHCVQQIFIESAQMTMVPPRVAYLLKLPVWQRFIRAADRALELARSYVEDNVKEIFSKAETGEPVEGVLSQMLLQDKLREEEIVRIIADLFLAAADTTSHATQWTLYMLARNPKCQERVAEEVNRVVPFGEVMKEEHLQHLPFLKAVIKETLRLYPVAPFLTRILSKDIVLNGYEIPSGKLILMSLYTTGRDPKYFSDPDHFIPDRWLRNRDTHDVINTYACLPFGYGPRSCIGRRVAEIQMQLLLARTVQAFHIESVNSREVGITMRMITTPDEPIRLRLLNRNI</sequence>
<feature type="compositionally biased region" description="Low complexity" evidence="9">
    <location>
        <begin position="33"/>
        <end position="47"/>
    </location>
</feature>
<dbReference type="InterPro" id="IPR050479">
    <property type="entry name" value="CYP11_CYP27_families"/>
</dbReference>
<reference evidence="11" key="1">
    <citation type="submission" date="2025-08" db="UniProtKB">
        <authorList>
            <consortium name="RefSeq"/>
        </authorList>
    </citation>
    <scope>IDENTIFICATION</scope>
    <source>
        <tissue evidence="11">Muscle</tissue>
    </source>
</reference>
<keyword evidence="7 8" id="KW-0503">Monooxygenase</keyword>
<comment type="similarity">
    <text evidence="2 8">Belongs to the cytochrome P450 family.</text>
</comment>
<dbReference type="PRINTS" id="PR00385">
    <property type="entry name" value="P450"/>
</dbReference>
<dbReference type="PRINTS" id="PR00463">
    <property type="entry name" value="EP450I"/>
</dbReference>
<dbReference type="CDD" id="cd11054">
    <property type="entry name" value="CYP24A1-like"/>
    <property type="match status" value="1"/>
</dbReference>
<evidence type="ECO:0000256" key="7">
    <source>
        <dbReference type="ARBA" id="ARBA00023033"/>
    </source>
</evidence>
<evidence type="ECO:0000313" key="11">
    <source>
        <dbReference type="RefSeq" id="XP_013794786.1"/>
    </source>
</evidence>
<evidence type="ECO:0000256" key="9">
    <source>
        <dbReference type="SAM" id="MobiDB-lite"/>
    </source>
</evidence>
<comment type="cofactor">
    <cofactor evidence="1">
        <name>heme</name>
        <dbReference type="ChEBI" id="CHEBI:30413"/>
    </cofactor>
</comment>
<evidence type="ECO:0000256" key="4">
    <source>
        <dbReference type="ARBA" id="ARBA00022723"/>
    </source>
</evidence>
<dbReference type="RefSeq" id="XP_013794786.1">
    <property type="nucleotide sequence ID" value="XM_013939332.1"/>
</dbReference>
<keyword evidence="4 8" id="KW-0479">Metal-binding</keyword>
<proteinExistence type="inferred from homology"/>
<keyword evidence="3 8" id="KW-0349">Heme</keyword>
<dbReference type="PROSITE" id="PS00086">
    <property type="entry name" value="CYTOCHROME_P450"/>
    <property type="match status" value="1"/>
</dbReference>
<protein>
    <submittedName>
        <fullName evidence="11">Cytochrome P450 315a1, mitochondrial-like</fullName>
    </submittedName>
</protein>
<evidence type="ECO:0000313" key="10">
    <source>
        <dbReference type="Proteomes" id="UP000694941"/>
    </source>
</evidence>
<dbReference type="PANTHER" id="PTHR24279:SF120">
    <property type="entry name" value="CYTOCHROME P450"/>
    <property type="match status" value="1"/>
</dbReference>
<feature type="region of interest" description="Disordered" evidence="9">
    <location>
        <begin position="33"/>
        <end position="56"/>
    </location>
</feature>
<evidence type="ECO:0000256" key="3">
    <source>
        <dbReference type="ARBA" id="ARBA00022617"/>
    </source>
</evidence>
<keyword evidence="10" id="KW-1185">Reference proteome</keyword>
<dbReference type="InterPro" id="IPR002401">
    <property type="entry name" value="Cyt_P450_E_grp-I"/>
</dbReference>
<dbReference type="SUPFAM" id="SSF48264">
    <property type="entry name" value="Cytochrome P450"/>
    <property type="match status" value="1"/>
</dbReference>
<dbReference type="InterPro" id="IPR001128">
    <property type="entry name" value="Cyt_P450"/>
</dbReference>
<dbReference type="GeneID" id="106478768"/>
<dbReference type="Pfam" id="PF00067">
    <property type="entry name" value="p450"/>
    <property type="match status" value="1"/>
</dbReference>
<evidence type="ECO:0000256" key="2">
    <source>
        <dbReference type="ARBA" id="ARBA00010617"/>
    </source>
</evidence>
<dbReference type="InterPro" id="IPR036396">
    <property type="entry name" value="Cyt_P450_sf"/>
</dbReference>
<dbReference type="Gene3D" id="1.10.630.10">
    <property type="entry name" value="Cytochrome P450"/>
    <property type="match status" value="1"/>
</dbReference>
<evidence type="ECO:0000256" key="6">
    <source>
        <dbReference type="ARBA" id="ARBA00023004"/>
    </source>
</evidence>
<gene>
    <name evidence="11" type="primary">LOC106478768</name>
</gene>
<evidence type="ECO:0000256" key="1">
    <source>
        <dbReference type="ARBA" id="ARBA00001971"/>
    </source>
</evidence>
<evidence type="ECO:0000256" key="8">
    <source>
        <dbReference type="RuleBase" id="RU000461"/>
    </source>
</evidence>
<organism evidence="10 11">
    <name type="scientific">Limulus polyphemus</name>
    <name type="common">Atlantic horseshoe crab</name>
    <dbReference type="NCBI Taxonomy" id="6850"/>
    <lineage>
        <taxon>Eukaryota</taxon>
        <taxon>Metazoa</taxon>
        <taxon>Ecdysozoa</taxon>
        <taxon>Arthropoda</taxon>
        <taxon>Chelicerata</taxon>
        <taxon>Merostomata</taxon>
        <taxon>Xiphosura</taxon>
        <taxon>Limulidae</taxon>
        <taxon>Limulus</taxon>
    </lineage>
</organism>
<dbReference type="InterPro" id="IPR017972">
    <property type="entry name" value="Cyt_P450_CS"/>
</dbReference>
<keyword evidence="5 8" id="KW-0560">Oxidoreductase</keyword>
<accession>A0ABM1C5X6</accession>
<evidence type="ECO:0000256" key="5">
    <source>
        <dbReference type="ARBA" id="ARBA00023002"/>
    </source>
</evidence>
<keyword evidence="6 8" id="KW-0408">Iron</keyword>
<dbReference type="Proteomes" id="UP000694941">
    <property type="component" value="Unplaced"/>
</dbReference>